<proteinExistence type="predicted"/>
<dbReference type="InterPro" id="IPR001584">
    <property type="entry name" value="Integrase_cat-core"/>
</dbReference>
<feature type="compositionally biased region" description="Basic and acidic residues" evidence="2">
    <location>
        <begin position="632"/>
        <end position="645"/>
    </location>
</feature>
<dbReference type="AlphaFoldDB" id="A0A5B9HMW6"/>
<evidence type="ECO:0000259" key="3">
    <source>
        <dbReference type="PROSITE" id="PS50994"/>
    </source>
</evidence>
<reference evidence="4" key="1">
    <citation type="submission" date="2019-08" db="EMBL/GenBank/DDBJ databases">
        <title>Antibiosis Participates in the Biocontrol of Bucillus cereus 0-9 Against Rice Sheath Blight.</title>
        <authorList>
            <person name="Wang G."/>
            <person name="Liu F."/>
        </authorList>
    </citation>
    <scope>NUCLEOTIDE SEQUENCE</scope>
    <source>
        <strain evidence="4">09</strain>
    </source>
</reference>
<organism evidence="4">
    <name type="scientific">Bacillus cereus</name>
    <dbReference type="NCBI Taxonomy" id="1396"/>
    <lineage>
        <taxon>Bacteria</taxon>
        <taxon>Bacillati</taxon>
        <taxon>Bacillota</taxon>
        <taxon>Bacilli</taxon>
        <taxon>Bacillales</taxon>
        <taxon>Bacillaceae</taxon>
        <taxon>Bacillus</taxon>
        <taxon>Bacillus cereus group</taxon>
    </lineage>
</organism>
<dbReference type="Pfam" id="PF09299">
    <property type="entry name" value="Mu-transpos_C"/>
    <property type="match status" value="1"/>
</dbReference>
<feature type="compositionally biased region" description="Polar residues" evidence="2">
    <location>
        <begin position="662"/>
        <end position="678"/>
    </location>
</feature>
<evidence type="ECO:0000256" key="1">
    <source>
        <dbReference type="ARBA" id="ARBA00002286"/>
    </source>
</evidence>
<accession>A0A5B9HMW6</accession>
<dbReference type="SUPFAM" id="SSF53098">
    <property type="entry name" value="Ribonuclease H-like"/>
    <property type="match status" value="1"/>
</dbReference>
<dbReference type="GO" id="GO:0015074">
    <property type="term" value="P:DNA integration"/>
    <property type="evidence" value="ECO:0007669"/>
    <property type="project" value="InterPro"/>
</dbReference>
<evidence type="ECO:0000256" key="2">
    <source>
        <dbReference type="SAM" id="MobiDB-lite"/>
    </source>
</evidence>
<evidence type="ECO:0000313" key="4">
    <source>
        <dbReference type="EMBL" id="QEF16824.1"/>
    </source>
</evidence>
<dbReference type="InterPro" id="IPR012337">
    <property type="entry name" value="RNaseH-like_sf"/>
</dbReference>
<dbReference type="RefSeq" id="WP_000149418.1">
    <property type="nucleotide sequence ID" value="NZ_CP187290.1"/>
</dbReference>
<dbReference type="GO" id="GO:0003676">
    <property type="term" value="F:nucleic acid binding"/>
    <property type="evidence" value="ECO:0007669"/>
    <property type="project" value="InterPro"/>
</dbReference>
<comment type="function">
    <text evidence="1">Involved in the transposition of the insertion sequence.</text>
</comment>
<dbReference type="InterPro" id="IPR036397">
    <property type="entry name" value="RNaseH_sf"/>
</dbReference>
<dbReference type="EMBL" id="CP042874">
    <property type="protein sequence ID" value="QEF16824.1"/>
    <property type="molecule type" value="Genomic_DNA"/>
</dbReference>
<dbReference type="Gene3D" id="3.30.420.10">
    <property type="entry name" value="Ribonuclease H-like superfamily/Ribonuclease H"/>
    <property type="match status" value="1"/>
</dbReference>
<name>A0A5B9HMW6_BACCE</name>
<protein>
    <submittedName>
        <fullName evidence="4">DDE-type integrase/transposase/recombinase</fullName>
    </submittedName>
</protein>
<dbReference type="InterPro" id="IPR015378">
    <property type="entry name" value="Transposase-like_Mu_C"/>
</dbReference>
<feature type="domain" description="Integrase catalytic" evidence="3">
    <location>
        <begin position="274"/>
        <end position="491"/>
    </location>
</feature>
<feature type="region of interest" description="Disordered" evidence="2">
    <location>
        <begin position="632"/>
        <end position="678"/>
    </location>
</feature>
<gene>
    <name evidence="4" type="ORF">FRY47_10710</name>
</gene>
<sequence>MTHLTINQILRDISNNRYYRILWIDEGYQLLYFIAVLDKGALPIPHSVSKLHKFIEGGSWEKVEKDSFVSYREPKNEKEKQLRDEAWELIGSLVTIEPDIYKSGTRGKLLKDVIQKLKVTKPRVYRLLRKYWQNGMHPNALLPSQRGRKRNMQVAEYKSKVGRPRKDGNTGLIINNEVLKVIERYGRKHYINNRKATIRHAYEMMIKEYFSDYEYYENGVLKRVIQDPNRIPTLRQFRYHLRKLFSQEVTIKKRSGSKKFDREYRGKTGSVLSEVMGPGARFEIDATVGNVYLVSRFNRGWGIGRPIVYFVIDVYSRLIVGVYVGLDHPSWNGVTMAIMNTAQNKVDFCKDYGIEITEEKWPSAHMPERFLTDRGEALYKGATSFIEGMNIAIDHTASYRADMKGTIERSFASLDATLKPFLPGYIDSDFRERGAEDYRKQATLTVEQYTQIIIYFILHHNNRYMREYKRNKEMIEQDVAPNPVGLWNWGIKNQSGKLRSFSQEYIHFCLLPRAQATVTQYGIKFKKMHYTCNTAISEQWFTRAAMDGNWKVKIAYNPRNLNNIYLILDEEGCFEKCELLEKDVVYRDRWLEELEDLWGQENEQKRQKEHEQLQAKINFIAEIESVIQEAKKEEKKQSQYNDKTRNIRMNRALENAADNSRDLSTASENKPYSSINTTNATSNLYTEARKGNLEKLFKRRKKE</sequence>
<dbReference type="PROSITE" id="PS50994">
    <property type="entry name" value="INTEGRASE"/>
    <property type="match status" value="1"/>
</dbReference>